<evidence type="ECO:0000313" key="2">
    <source>
        <dbReference type="EMBL" id="GGU79938.1"/>
    </source>
</evidence>
<dbReference type="PROSITE" id="PS51257">
    <property type="entry name" value="PROKAR_LIPOPROTEIN"/>
    <property type="match status" value="1"/>
</dbReference>
<dbReference type="EMBL" id="JPRF03000087">
    <property type="protein sequence ID" value="OEV32631.1"/>
    <property type="molecule type" value="Genomic_DNA"/>
</dbReference>
<protein>
    <recommendedName>
        <fullName evidence="5">Lipoprotein</fullName>
    </recommendedName>
</protein>
<dbReference type="GeneID" id="97486548"/>
<reference evidence="3 4" key="2">
    <citation type="submission" date="2014-07" db="EMBL/GenBank/DDBJ databases">
        <authorList>
            <person name="Zhang J.E."/>
            <person name="Yang H."/>
            <person name="Guo J."/>
            <person name="Deng Z."/>
            <person name="Luo H."/>
            <person name="Luo M."/>
            <person name="Zhao B."/>
        </authorList>
    </citation>
    <scope>NUCLEOTIDE SEQUENCE [LARGE SCALE GENOMIC DNA]</scope>
    <source>
        <strain evidence="3">ATCC 10762</strain>
        <strain evidence="4">ATCC 10762 / DSM 40127 / CCM 3239 / JCM 4008 / LMG 5968 / NBRC 12843 / NCIMB 8234 / A-377</strain>
    </source>
</reference>
<dbReference type="KEGG" id="kau:B6264_04815"/>
<evidence type="ECO:0000313" key="3">
    <source>
        <dbReference type="EMBL" id="OEV32631.1"/>
    </source>
</evidence>
<organism evidence="3 4">
    <name type="scientific">Kitasatospora aureofaciens</name>
    <name type="common">Streptomyces aureofaciens</name>
    <dbReference type="NCBI Taxonomy" id="1894"/>
    <lineage>
        <taxon>Bacteria</taxon>
        <taxon>Bacillati</taxon>
        <taxon>Actinomycetota</taxon>
        <taxon>Actinomycetes</taxon>
        <taxon>Kitasatosporales</taxon>
        <taxon>Streptomycetaceae</taxon>
        <taxon>Kitasatospora</taxon>
    </lineage>
</organism>
<evidence type="ECO:0008006" key="5">
    <source>
        <dbReference type="Google" id="ProtNLM"/>
    </source>
</evidence>
<evidence type="ECO:0000313" key="4">
    <source>
        <dbReference type="Proteomes" id="UP000037395"/>
    </source>
</evidence>
<keyword evidence="4" id="KW-1185">Reference proteome</keyword>
<dbReference type="AlphaFoldDB" id="A0A1E7MW26"/>
<dbReference type="Proteomes" id="UP000037395">
    <property type="component" value="Unassembled WGS sequence"/>
</dbReference>
<keyword evidence="1" id="KW-0732">Signal</keyword>
<reference evidence="3" key="4">
    <citation type="submission" date="2016-08" db="EMBL/GenBank/DDBJ databases">
        <title>Sequencing, Assembly and Comparative Genomics of S. aureofaciens ATCC 10762.</title>
        <authorList>
            <person name="Gradnigo J.S."/>
            <person name="Johnson N."/>
            <person name="Somerville G.A."/>
        </authorList>
    </citation>
    <scope>NUCLEOTIDE SEQUENCE [LARGE SCALE GENOMIC DNA]</scope>
    <source>
        <strain evidence="3">ATCC 10762</strain>
    </source>
</reference>
<reference evidence="2" key="5">
    <citation type="submission" date="2020-09" db="EMBL/GenBank/DDBJ databases">
        <authorList>
            <person name="Sun Q."/>
            <person name="Ohkuma M."/>
        </authorList>
    </citation>
    <scope>NUCLEOTIDE SEQUENCE</scope>
    <source>
        <strain evidence="2">JCM 4434</strain>
    </source>
</reference>
<feature type="chain" id="PRO_5038216589" description="Lipoprotein" evidence="1">
    <location>
        <begin position="20"/>
        <end position="202"/>
    </location>
</feature>
<name>A0A1E7MW26_KITAU</name>
<feature type="signal peptide" evidence="1">
    <location>
        <begin position="1"/>
        <end position="19"/>
    </location>
</feature>
<reference evidence="4" key="3">
    <citation type="submission" date="2016-08" db="EMBL/GenBank/DDBJ databases">
        <title>Sequencing, assembly and comparative genomics of S. aureofaciens ATCC 10762.</title>
        <authorList>
            <person name="Gradnigo J.S."/>
            <person name="Johnson N."/>
            <person name="Somerville G.A."/>
        </authorList>
    </citation>
    <scope>NUCLEOTIDE SEQUENCE [LARGE SCALE GENOMIC DNA]</scope>
    <source>
        <strain evidence="4">ATCC 10762 / DSM 40127 / CCM 3239 / JCM 4008 / LMG 5968 / NBRC 12843 / NCIMB 8234 / A-377</strain>
    </source>
</reference>
<dbReference type="RefSeq" id="WP_030287862.1">
    <property type="nucleotide sequence ID" value="NZ_BMUB01000007.1"/>
</dbReference>
<dbReference type="EMBL" id="BMUB01000007">
    <property type="protein sequence ID" value="GGU79938.1"/>
    <property type="molecule type" value="Genomic_DNA"/>
</dbReference>
<comment type="caution">
    <text evidence="3">The sequence shown here is derived from an EMBL/GenBank/DDBJ whole genome shotgun (WGS) entry which is preliminary data.</text>
</comment>
<dbReference type="Proteomes" id="UP000610124">
    <property type="component" value="Unassembled WGS sequence"/>
</dbReference>
<evidence type="ECO:0000256" key="1">
    <source>
        <dbReference type="SAM" id="SignalP"/>
    </source>
</evidence>
<dbReference type="OrthoDB" id="4236694at2"/>
<sequence length="202" mass="20434">MAVPRILLAAAALTATALAGLTGCTPADTRPTVTAASSAAALADDGTDDLLDEDGFGDDLADDGDYAAGPVAVPAAPAAPAPECTAPEVDPGHQVVVVVAAGPAELTAQPARFTCTPSRYEATGTPVHYGFAAAGVTATLVDRPHEEAAEPVQLDELVTHLNDCLAERDPADPYGCSGNAYDVVLDPHGRITRIAEVEVPTP</sequence>
<accession>A0A8H9HNV6</accession>
<proteinExistence type="predicted"/>
<reference evidence="2" key="1">
    <citation type="journal article" date="2014" name="Int. J. Syst. Evol. Microbiol.">
        <title>Complete genome sequence of Corynebacterium casei LMG S-19264T (=DSM 44701T), isolated from a smear-ripened cheese.</title>
        <authorList>
            <consortium name="US DOE Joint Genome Institute (JGI-PGF)"/>
            <person name="Walter F."/>
            <person name="Albersmeier A."/>
            <person name="Kalinowski J."/>
            <person name="Ruckert C."/>
        </authorList>
    </citation>
    <scope>NUCLEOTIDE SEQUENCE</scope>
    <source>
        <strain evidence="2">JCM 4434</strain>
    </source>
</reference>
<accession>A0A1E7MW26</accession>
<gene>
    <name evidence="2" type="ORF">GCM10010502_34850</name>
    <name evidence="3" type="ORF">HS99_0015265</name>
</gene>